<feature type="chain" id="PRO_5026918425" evidence="1">
    <location>
        <begin position="30"/>
        <end position="313"/>
    </location>
</feature>
<evidence type="ECO:0000313" key="2">
    <source>
        <dbReference type="EMBL" id="MZQ88879.1"/>
    </source>
</evidence>
<proteinExistence type="predicted"/>
<protein>
    <submittedName>
        <fullName evidence="2">DUF2219 family protein</fullName>
    </submittedName>
</protein>
<dbReference type="InterPro" id="IPR037107">
    <property type="entry name" value="Put_OMP_sf"/>
</dbReference>
<dbReference type="Gene3D" id="2.40.128.140">
    <property type="entry name" value="Outer membrane protein"/>
    <property type="match status" value="1"/>
</dbReference>
<dbReference type="OrthoDB" id="7721289at2"/>
<keyword evidence="3" id="KW-1185">Reference proteome</keyword>
<name>A0A6L8VHS1_9RHOB</name>
<feature type="signal peptide" evidence="1">
    <location>
        <begin position="1"/>
        <end position="29"/>
    </location>
</feature>
<dbReference type="Proteomes" id="UP000477083">
    <property type="component" value="Unassembled WGS sequence"/>
</dbReference>
<evidence type="ECO:0000313" key="3">
    <source>
        <dbReference type="Proteomes" id="UP000477083"/>
    </source>
</evidence>
<dbReference type="InterPro" id="IPR018707">
    <property type="entry name" value="LpxR"/>
</dbReference>
<comment type="caution">
    <text evidence="2">The sequence shown here is derived from an EMBL/GenBank/DDBJ whole genome shotgun (WGS) entry which is preliminary data.</text>
</comment>
<gene>
    <name evidence="2" type="ORF">GS660_07185</name>
</gene>
<dbReference type="RefSeq" id="WP_161344932.1">
    <property type="nucleotide sequence ID" value="NZ_BMGW01000004.1"/>
</dbReference>
<keyword evidence="1" id="KW-0732">Signal</keyword>
<evidence type="ECO:0000256" key="1">
    <source>
        <dbReference type="SAM" id="SignalP"/>
    </source>
</evidence>
<organism evidence="2 3">
    <name type="scientific">Frigidibacter albus</name>
    <dbReference type="NCBI Taxonomy" id="1465486"/>
    <lineage>
        <taxon>Bacteria</taxon>
        <taxon>Pseudomonadati</taxon>
        <taxon>Pseudomonadota</taxon>
        <taxon>Alphaproteobacteria</taxon>
        <taxon>Rhodobacterales</taxon>
        <taxon>Paracoccaceae</taxon>
        <taxon>Frigidibacter</taxon>
    </lineage>
</organism>
<accession>A0A6L8VHS1</accession>
<dbReference type="Pfam" id="PF09982">
    <property type="entry name" value="LpxR"/>
    <property type="match status" value="1"/>
</dbReference>
<dbReference type="EMBL" id="WWNR01000004">
    <property type="protein sequence ID" value="MZQ88879.1"/>
    <property type="molecule type" value="Genomic_DNA"/>
</dbReference>
<sequence length="313" mass="33634">MGRSPKALCGAFTRAALVGALLVAGAPLAAQERMTLGIGRMFSNDYLGDGEDRWRTGGYQMSILRGPMWDGMLPAQPGSLLEFRLRSEIIAPSELSTPPAWDRRYAGVLSFGLHSHFALGTAEATAGLDLVAMGPKTGVGSVHDWLHEQVSAPAVSVVDDQIGNRIVPTLSGELGRTFALGSHAELRPFAEARLGDETLVRVGADLNFGQIERGALWSRDTVTGHRYVSISGNSEPGASFVLGGDAAYVADSVYLNGGGNDPDPEENRFRVRAGMQVRGERMGLFYGATWLSEEFEGQPEGQVLGSMRFRMNF</sequence>
<dbReference type="AlphaFoldDB" id="A0A6L8VHS1"/>
<reference evidence="2 3" key="1">
    <citation type="submission" date="2020-01" db="EMBL/GenBank/DDBJ databases">
        <title>Frigidibacter albus SP32T (=CGMCC 1.13995T).</title>
        <authorList>
            <person name="Liao X."/>
        </authorList>
    </citation>
    <scope>NUCLEOTIDE SEQUENCE [LARGE SCALE GENOMIC DNA]</scope>
    <source>
        <strain evidence="2 3">SP32</strain>
    </source>
</reference>